<dbReference type="EMBL" id="LR721776">
    <property type="protein sequence ID" value="VVV64149.1"/>
    <property type="molecule type" value="Genomic_DNA"/>
</dbReference>
<dbReference type="OMA" id="ETFGYQN"/>
<organism evidence="2">
    <name type="scientific">Nymphaea colorata</name>
    <name type="common">pocket water lily</name>
    <dbReference type="NCBI Taxonomy" id="210225"/>
    <lineage>
        <taxon>Eukaryota</taxon>
        <taxon>Viridiplantae</taxon>
        <taxon>Streptophyta</taxon>
        <taxon>Embryophyta</taxon>
        <taxon>Tracheophyta</taxon>
        <taxon>Spermatophyta</taxon>
        <taxon>Magnoliopsida</taxon>
        <taxon>Nymphaeales</taxon>
        <taxon>Nymphaeaceae</taxon>
        <taxon>Nymphaea</taxon>
    </lineage>
</organism>
<dbReference type="Gramene" id="NC11G0118260.1">
    <property type="protein sequence ID" value="NC11G0118260.1:cds"/>
    <property type="gene ID" value="NC11G0118260"/>
</dbReference>
<comment type="similarity">
    <text evidence="1">Belongs to the ARG7 family.</text>
</comment>
<name>A0A5K0XFB7_9MAGN</name>
<dbReference type="Pfam" id="PF02519">
    <property type="entry name" value="Auxin_inducible"/>
    <property type="match status" value="1"/>
</dbReference>
<gene>
    <name evidence="2" type="ORF">NYM_LOCUS6320</name>
</gene>
<dbReference type="PANTHER" id="PTHR31374">
    <property type="entry name" value="AUXIN-INDUCED PROTEIN-LIKE-RELATED"/>
    <property type="match status" value="1"/>
</dbReference>
<sequence length="163" mass="17925">MSAVGSDDGRSKQIVRLRSVLRPWNSFTGGQHLRESLLSDGATANRPTAVPKGYLAVYVGSELRRFVIPTAFLRHAEFRALLARAEEEFGFEHEGGLTLPCEADEFEELVEAMARRERGRSTCRKKAAFGSLFSRSSSFIGLLAAVPSLLPHARPSLTASRYA</sequence>
<reference evidence="2" key="1">
    <citation type="submission" date="2019-09" db="EMBL/GenBank/DDBJ databases">
        <authorList>
            <person name="Zhang L."/>
        </authorList>
    </citation>
    <scope>NUCLEOTIDE SEQUENCE</scope>
</reference>
<evidence type="ECO:0000256" key="1">
    <source>
        <dbReference type="ARBA" id="ARBA00006974"/>
    </source>
</evidence>
<proteinExistence type="inferred from homology"/>
<protein>
    <submittedName>
        <fullName evidence="2">Uncharacterized protein</fullName>
    </submittedName>
</protein>
<dbReference type="InterPro" id="IPR003676">
    <property type="entry name" value="SAUR_fam"/>
</dbReference>
<dbReference type="AlphaFoldDB" id="A0A5K0XFB7"/>
<dbReference type="GO" id="GO:0009733">
    <property type="term" value="P:response to auxin"/>
    <property type="evidence" value="ECO:0007669"/>
    <property type="project" value="InterPro"/>
</dbReference>
<accession>A0A5K0XFB7</accession>
<evidence type="ECO:0000313" key="2">
    <source>
        <dbReference type="EMBL" id="VVV64149.1"/>
    </source>
</evidence>
<dbReference type="PANTHER" id="PTHR31374:SF139">
    <property type="entry name" value="OS02G0143300 PROTEIN"/>
    <property type="match status" value="1"/>
</dbReference>